<comment type="similarity">
    <text evidence="2">Belongs to the UPF0126 family.</text>
</comment>
<feature type="transmembrane region" description="Helical" evidence="7">
    <location>
        <begin position="12"/>
        <end position="29"/>
    </location>
</feature>
<dbReference type="RefSeq" id="WP_245962625.1">
    <property type="nucleotide sequence ID" value="NZ_REFJ01000003.1"/>
</dbReference>
<gene>
    <name evidence="9" type="ORF">DFR27_1392</name>
</gene>
<dbReference type="GO" id="GO:0005886">
    <property type="term" value="C:plasma membrane"/>
    <property type="evidence" value="ECO:0007669"/>
    <property type="project" value="UniProtKB-SubCell"/>
</dbReference>
<dbReference type="Proteomes" id="UP000267187">
    <property type="component" value="Unassembled WGS sequence"/>
</dbReference>
<feature type="transmembrane region" description="Helical" evidence="7">
    <location>
        <begin position="36"/>
        <end position="53"/>
    </location>
</feature>
<feature type="transmembrane region" description="Helical" evidence="7">
    <location>
        <begin position="125"/>
        <end position="144"/>
    </location>
</feature>
<dbReference type="AlphaFoldDB" id="A0A3M0A613"/>
<name>A0A3M0A613_9GAMM</name>
<evidence type="ECO:0000256" key="3">
    <source>
        <dbReference type="ARBA" id="ARBA00022475"/>
    </source>
</evidence>
<evidence type="ECO:0000259" key="8">
    <source>
        <dbReference type="Pfam" id="PF03458"/>
    </source>
</evidence>
<accession>A0A3M0A613</accession>
<evidence type="ECO:0000256" key="1">
    <source>
        <dbReference type="ARBA" id="ARBA00004651"/>
    </source>
</evidence>
<keyword evidence="6 7" id="KW-0472">Membrane</keyword>
<feature type="domain" description="Glycine transporter" evidence="8">
    <location>
        <begin position="99"/>
        <end position="171"/>
    </location>
</feature>
<feature type="domain" description="Glycine transporter" evidence="8">
    <location>
        <begin position="12"/>
        <end position="85"/>
    </location>
</feature>
<feature type="transmembrane region" description="Helical" evidence="7">
    <location>
        <begin position="65"/>
        <end position="84"/>
    </location>
</feature>
<keyword evidence="4 7" id="KW-0812">Transmembrane</keyword>
<sequence>MIAGADVEWIQTLDYIGTAVFAISGALAAGRKQMDVFGVVVLAMVTAVGGGTIRDMMLDNGAVFWLHATEYIWIVSAAAAVTMLVEKTTRVSSYRWLEFFDAAGLAVFTVIGVAKAQANGLSVEISLVFGVMTGTFGGLIRDVLANDVPHLLRREIYATASLSGGLCLVTLDYFGVAALTAILTAMAVVFVVRMAALYFKLSLPVFNYQGK</sequence>
<proteinExistence type="inferred from homology"/>
<dbReference type="PANTHER" id="PTHR30506">
    <property type="entry name" value="INNER MEMBRANE PROTEIN"/>
    <property type="match status" value="1"/>
</dbReference>
<evidence type="ECO:0000256" key="4">
    <source>
        <dbReference type="ARBA" id="ARBA00022692"/>
    </source>
</evidence>
<feature type="transmembrane region" description="Helical" evidence="7">
    <location>
        <begin position="181"/>
        <end position="201"/>
    </location>
</feature>
<evidence type="ECO:0000256" key="7">
    <source>
        <dbReference type="SAM" id="Phobius"/>
    </source>
</evidence>
<dbReference type="InterPro" id="IPR005115">
    <property type="entry name" value="Gly_transporter"/>
</dbReference>
<keyword evidence="5 7" id="KW-1133">Transmembrane helix</keyword>
<evidence type="ECO:0000256" key="5">
    <source>
        <dbReference type="ARBA" id="ARBA00022989"/>
    </source>
</evidence>
<dbReference type="PANTHER" id="PTHR30506:SF3">
    <property type="entry name" value="UPF0126 INNER MEMBRANE PROTEIN YADS-RELATED"/>
    <property type="match status" value="1"/>
</dbReference>
<keyword evidence="3" id="KW-1003">Cell membrane</keyword>
<comment type="subcellular location">
    <subcellularLocation>
        <location evidence="1">Cell membrane</location>
        <topology evidence="1">Multi-pass membrane protein</topology>
    </subcellularLocation>
</comment>
<organism evidence="9 10">
    <name type="scientific">Umboniibacter marinipuniceus</name>
    <dbReference type="NCBI Taxonomy" id="569599"/>
    <lineage>
        <taxon>Bacteria</taxon>
        <taxon>Pseudomonadati</taxon>
        <taxon>Pseudomonadota</taxon>
        <taxon>Gammaproteobacteria</taxon>
        <taxon>Cellvibrionales</taxon>
        <taxon>Cellvibrionaceae</taxon>
        <taxon>Umboniibacter</taxon>
    </lineage>
</organism>
<dbReference type="EMBL" id="REFJ01000003">
    <property type="protein sequence ID" value="RMA80036.1"/>
    <property type="molecule type" value="Genomic_DNA"/>
</dbReference>
<comment type="caution">
    <text evidence="9">The sequence shown here is derived from an EMBL/GenBank/DDBJ whole genome shotgun (WGS) entry which is preliminary data.</text>
</comment>
<evidence type="ECO:0000256" key="2">
    <source>
        <dbReference type="ARBA" id="ARBA00008193"/>
    </source>
</evidence>
<evidence type="ECO:0000256" key="6">
    <source>
        <dbReference type="ARBA" id="ARBA00023136"/>
    </source>
</evidence>
<evidence type="ECO:0000313" key="9">
    <source>
        <dbReference type="EMBL" id="RMA80036.1"/>
    </source>
</evidence>
<reference evidence="9 10" key="1">
    <citation type="submission" date="2018-10" db="EMBL/GenBank/DDBJ databases">
        <title>Genomic Encyclopedia of Type Strains, Phase IV (KMG-IV): sequencing the most valuable type-strain genomes for metagenomic binning, comparative biology and taxonomic classification.</title>
        <authorList>
            <person name="Goeker M."/>
        </authorList>
    </citation>
    <scope>NUCLEOTIDE SEQUENCE [LARGE SCALE GENOMIC DNA]</scope>
    <source>
        <strain evidence="9 10">DSM 25080</strain>
    </source>
</reference>
<evidence type="ECO:0000313" key="10">
    <source>
        <dbReference type="Proteomes" id="UP000267187"/>
    </source>
</evidence>
<protein>
    <submittedName>
        <fullName evidence="9">Putative membrane protein YeiH</fullName>
    </submittedName>
</protein>
<keyword evidence="10" id="KW-1185">Reference proteome</keyword>
<dbReference type="Pfam" id="PF03458">
    <property type="entry name" value="Gly_transporter"/>
    <property type="match status" value="2"/>
</dbReference>